<name>A0ABS9FE79_9PSED</name>
<organism evidence="2 3">
    <name type="scientific">Pseudomonas gessardii</name>
    <dbReference type="NCBI Taxonomy" id="78544"/>
    <lineage>
        <taxon>Bacteria</taxon>
        <taxon>Pseudomonadati</taxon>
        <taxon>Pseudomonadota</taxon>
        <taxon>Gammaproteobacteria</taxon>
        <taxon>Pseudomonadales</taxon>
        <taxon>Pseudomonadaceae</taxon>
        <taxon>Pseudomonas</taxon>
    </lineage>
</organism>
<protein>
    <submittedName>
        <fullName evidence="2">Phage portal protein</fullName>
    </submittedName>
</protein>
<proteinExistence type="predicted"/>
<accession>A0ABS9FE79</accession>
<dbReference type="InterPro" id="IPR006429">
    <property type="entry name" value="Phage_lambda_portal"/>
</dbReference>
<evidence type="ECO:0000313" key="3">
    <source>
        <dbReference type="Proteomes" id="UP000814003"/>
    </source>
</evidence>
<dbReference type="NCBIfam" id="TIGR01539">
    <property type="entry name" value="portal_lambda"/>
    <property type="match status" value="1"/>
</dbReference>
<evidence type="ECO:0000256" key="1">
    <source>
        <dbReference type="SAM" id="MobiDB-lite"/>
    </source>
</evidence>
<sequence length="507" mass="57651">MNPFKRALSWLGRGQGAAPGAAEPGGPRVEPTLRRSFSMAGGGRLSSSWSKRQTSADANQAIYRDHETLRQRAREQSINTSYLKRFYRLLRQNVIGPYGIRLQSKAEMPDGTPDRTTRRLIEKSFKKFCKKGRFDVTGRYSYVTFLWLWIETLARDGEVMVRLVRNWKHNAWGFAVQILEADRLDLTLNTLLDNGNRIRMGVELDEWERPVAYWLLKDHPGDVMRRANEAYERIPATELIHTFDPWRPHQARGFTWTHAAALDIHHLGEFRTATMVKAELASKMTGFFKQDAEYLDPPDEGADVPVFEEIEAGTAKMMPYGVDFQAVQAGHPGSDYAPFVKDSLRGGAAGLGPSYNRLANDLEGVNYSSLRSGEIDERDFYKCVQEFAISELLERLGEEWFNSAVLHGALKIAPRDMERAAEHEWQPRGWDWVDPLKDSKAASESVKNRTKSRSHYIRLNGDDPDEIFEEIAAEEQYLREKGLLVEVPESIAPNDEDLTDGPDAKAE</sequence>
<dbReference type="EMBL" id="WKED01000055">
    <property type="protein sequence ID" value="MCF5109687.1"/>
    <property type="molecule type" value="Genomic_DNA"/>
</dbReference>
<evidence type="ECO:0000313" key="2">
    <source>
        <dbReference type="EMBL" id="MCF5109687.1"/>
    </source>
</evidence>
<feature type="region of interest" description="Disordered" evidence="1">
    <location>
        <begin position="488"/>
        <end position="507"/>
    </location>
</feature>
<reference evidence="2 3" key="1">
    <citation type="submission" date="2019-11" db="EMBL/GenBank/DDBJ databases">
        <title>Epiphytic Pseudomonas syringae from cherry orchards.</title>
        <authorList>
            <person name="Hulin M.T."/>
        </authorList>
    </citation>
    <scope>NUCLEOTIDE SEQUENCE [LARGE SCALE GENOMIC DNA]</scope>
    <source>
        <strain evidence="2 3">PA-6-5B</strain>
    </source>
</reference>
<dbReference type="Proteomes" id="UP000814003">
    <property type="component" value="Unassembled WGS sequence"/>
</dbReference>
<dbReference type="Pfam" id="PF05136">
    <property type="entry name" value="Phage_portal_2"/>
    <property type="match status" value="1"/>
</dbReference>
<keyword evidence="3" id="KW-1185">Reference proteome</keyword>
<gene>
    <name evidence="2" type="ORF">GIW56_22925</name>
</gene>
<dbReference type="RefSeq" id="WP_236309808.1">
    <property type="nucleotide sequence ID" value="NZ_WKEF01000157.1"/>
</dbReference>
<comment type="caution">
    <text evidence="2">The sequence shown here is derived from an EMBL/GenBank/DDBJ whole genome shotgun (WGS) entry which is preliminary data.</text>
</comment>